<organism evidence="3 4">
    <name type="scientific">Diutina rugosa</name>
    <name type="common">Yeast</name>
    <name type="synonym">Candida rugosa</name>
    <dbReference type="NCBI Taxonomy" id="5481"/>
    <lineage>
        <taxon>Eukaryota</taxon>
        <taxon>Fungi</taxon>
        <taxon>Dikarya</taxon>
        <taxon>Ascomycota</taxon>
        <taxon>Saccharomycotina</taxon>
        <taxon>Pichiomycetes</taxon>
        <taxon>Debaryomycetaceae</taxon>
        <taxon>Diutina</taxon>
    </lineage>
</organism>
<dbReference type="VEuPathDB" id="FungiDB:DIURU_004544"/>
<evidence type="ECO:0000313" key="4">
    <source>
        <dbReference type="Proteomes" id="UP000449547"/>
    </source>
</evidence>
<gene>
    <name evidence="3" type="ORF">DIURU_004544</name>
</gene>
<dbReference type="Proteomes" id="UP000449547">
    <property type="component" value="Unassembled WGS sequence"/>
</dbReference>
<dbReference type="RefSeq" id="XP_034010625.1">
    <property type="nucleotide sequence ID" value="XM_034157429.1"/>
</dbReference>
<dbReference type="Pfam" id="PF09774">
    <property type="entry name" value="MIX23"/>
    <property type="match status" value="1"/>
</dbReference>
<accession>A0A642UGV9</accession>
<dbReference type="GeneID" id="54783195"/>
<dbReference type="OMA" id="HRRTIEN"/>
<reference evidence="3 4" key="1">
    <citation type="submission" date="2019-07" db="EMBL/GenBank/DDBJ databases">
        <title>Genome assembly of two rare yeast pathogens: Diutina rugosa and Trichomonascus ciferrii.</title>
        <authorList>
            <person name="Mixao V."/>
            <person name="Saus E."/>
            <person name="Hansen A."/>
            <person name="Lass-Flor C."/>
            <person name="Gabaldon T."/>
        </authorList>
    </citation>
    <scope>NUCLEOTIDE SEQUENCE [LARGE SCALE GENOMIC DNA]</scope>
    <source>
        <strain evidence="3 4">CBS 613</strain>
    </source>
</reference>
<evidence type="ECO:0000313" key="3">
    <source>
        <dbReference type="EMBL" id="KAA8898700.1"/>
    </source>
</evidence>
<protein>
    <submittedName>
        <fullName evidence="3">Uncharacterized protein</fullName>
    </submittedName>
</protein>
<sequence>MTGVRAAIPTERMTPPSPQNLATDANCVDSTRIRHFLALSRHQLDDNIAANINDSPDCLAYFNTTVRAEWQNRRQLIDYCANYEAKLRKTAEETVKFPEVTISNEDLKKDPYAMKKVINDMEAQFATCDAIKSWVHTEQGVEKIVEEQTIKVFERKCGFYDYQR</sequence>
<evidence type="ECO:0000256" key="1">
    <source>
        <dbReference type="ARBA" id="ARBA00024204"/>
    </source>
</evidence>
<comment type="similarity">
    <text evidence="1">Belongs to the MIX23 family.</text>
</comment>
<proteinExistence type="inferred from homology"/>
<name>A0A642UGV9_DIURU</name>
<feature type="region of interest" description="Disordered" evidence="2">
    <location>
        <begin position="1"/>
        <end position="24"/>
    </location>
</feature>
<dbReference type="PANTHER" id="PTHR31905">
    <property type="entry name" value="COILED-COIL DOMAIN-CONTAINING PROTEIN 58"/>
    <property type="match status" value="1"/>
</dbReference>
<dbReference type="AlphaFoldDB" id="A0A642UGV9"/>
<keyword evidence="4" id="KW-1185">Reference proteome</keyword>
<dbReference type="OrthoDB" id="5593818at2759"/>
<evidence type="ECO:0000256" key="2">
    <source>
        <dbReference type="SAM" id="MobiDB-lite"/>
    </source>
</evidence>
<comment type="caution">
    <text evidence="3">The sequence shown here is derived from an EMBL/GenBank/DDBJ whole genome shotgun (WGS) entry which is preliminary data.</text>
</comment>
<dbReference type="PANTHER" id="PTHR31905:SF2">
    <property type="entry name" value="PROTEIN MIX23"/>
    <property type="match status" value="1"/>
</dbReference>
<dbReference type="InterPro" id="IPR019171">
    <property type="entry name" value="MIX23"/>
</dbReference>
<dbReference type="EMBL" id="SWFT01000137">
    <property type="protein sequence ID" value="KAA8898700.1"/>
    <property type="molecule type" value="Genomic_DNA"/>
</dbReference>
<dbReference type="GO" id="GO:0005758">
    <property type="term" value="C:mitochondrial intermembrane space"/>
    <property type="evidence" value="ECO:0007669"/>
    <property type="project" value="InterPro"/>
</dbReference>